<dbReference type="AlphaFoldDB" id="A0A3E5HQ03"/>
<comment type="caution">
    <text evidence="2">The sequence shown here is derived from an EMBL/GenBank/DDBJ whole genome shotgun (WGS) entry which is preliminary data.</text>
</comment>
<dbReference type="EMBL" id="QSWD01000002">
    <property type="protein sequence ID" value="RGP03790.1"/>
    <property type="molecule type" value="Genomic_DNA"/>
</dbReference>
<evidence type="ECO:0000313" key="3">
    <source>
        <dbReference type="Proteomes" id="UP000261031"/>
    </source>
</evidence>
<reference evidence="2 3" key="1">
    <citation type="submission" date="2018-08" db="EMBL/GenBank/DDBJ databases">
        <title>A genome reference for cultivated species of the human gut microbiota.</title>
        <authorList>
            <person name="Zou Y."/>
            <person name="Xue W."/>
            <person name="Luo G."/>
        </authorList>
    </citation>
    <scope>NUCLEOTIDE SEQUENCE [LARGE SCALE GENOMIC DNA]</scope>
    <source>
        <strain evidence="2 3">OF05-12</strain>
    </source>
</reference>
<feature type="compositionally biased region" description="Low complexity" evidence="1">
    <location>
        <begin position="90"/>
        <end position="99"/>
    </location>
</feature>
<feature type="region of interest" description="Disordered" evidence="1">
    <location>
        <begin position="79"/>
        <end position="106"/>
    </location>
</feature>
<accession>A0A3E5HQ03</accession>
<evidence type="ECO:0000313" key="2">
    <source>
        <dbReference type="EMBL" id="RGP03790.1"/>
    </source>
</evidence>
<sequence length="106" mass="11704">MTQTATQAAWNGIDPRELAMRVDGFTARHAEMEDWTNLWTNEELAARYPNVDAVTAANLMMIENDPALRAEFNQTLGVQQRQTTLPWPDPAATQAAPDQSGMGIGM</sequence>
<name>A0A3E5HQ03_BIFPS</name>
<proteinExistence type="predicted"/>
<dbReference type="RefSeq" id="WP_117611993.1">
    <property type="nucleotide sequence ID" value="NZ_JAQEVG010000002.1"/>
</dbReference>
<gene>
    <name evidence="2" type="ORF">DXA79_04845</name>
</gene>
<dbReference type="Proteomes" id="UP000261031">
    <property type="component" value="Unassembled WGS sequence"/>
</dbReference>
<protein>
    <submittedName>
        <fullName evidence="2">Uncharacterized protein</fullName>
    </submittedName>
</protein>
<organism evidence="2 3">
    <name type="scientific">Bifidobacterium pseudocatenulatum</name>
    <dbReference type="NCBI Taxonomy" id="28026"/>
    <lineage>
        <taxon>Bacteria</taxon>
        <taxon>Bacillati</taxon>
        <taxon>Actinomycetota</taxon>
        <taxon>Actinomycetes</taxon>
        <taxon>Bifidobacteriales</taxon>
        <taxon>Bifidobacteriaceae</taxon>
        <taxon>Bifidobacterium</taxon>
    </lineage>
</organism>
<evidence type="ECO:0000256" key="1">
    <source>
        <dbReference type="SAM" id="MobiDB-lite"/>
    </source>
</evidence>